<dbReference type="CDD" id="cd09010">
    <property type="entry name" value="MTAP_SsMTAPII_like_MTIP"/>
    <property type="match status" value="1"/>
</dbReference>
<feature type="binding site" evidence="4">
    <location>
        <position position="199"/>
    </location>
    <ligand>
        <name>phosphate</name>
        <dbReference type="ChEBI" id="CHEBI:43474"/>
    </ligand>
</feature>
<dbReference type="OrthoDB" id="431409at2759"/>
<reference evidence="6" key="1">
    <citation type="journal article" date="2011" name="PLoS Pathog.">
        <title>Endophytic Life Strategies Decoded by Genome and Transcriptome Analyses of the Mutualistic Root Symbiont Piriformospora indica.</title>
        <authorList>
            <person name="Zuccaro A."/>
            <person name="Lahrmann U."/>
            <person name="Guldener U."/>
            <person name="Langen G."/>
            <person name="Pfiffi S."/>
            <person name="Biedenkopf D."/>
            <person name="Wong P."/>
            <person name="Samans B."/>
            <person name="Grimm C."/>
            <person name="Basiewicz M."/>
            <person name="Murat C."/>
            <person name="Martin F."/>
            <person name="Kogel K.H."/>
        </authorList>
    </citation>
    <scope>NUCLEOTIDE SEQUENCE [LARGE SCALE GENOMIC DNA]</scope>
    <source>
        <strain evidence="6">DSM 11827</strain>
    </source>
</reference>
<feature type="site" description="Important for substrate specificity" evidence="4">
    <location>
        <position position="235"/>
    </location>
</feature>
<dbReference type="InterPro" id="IPR000845">
    <property type="entry name" value="Nucleoside_phosphorylase_d"/>
</dbReference>
<feature type="binding site" evidence="4">
    <location>
        <begin position="60"/>
        <end position="61"/>
    </location>
    <ligand>
        <name>phosphate</name>
        <dbReference type="ChEBI" id="CHEBI:43474"/>
    </ligand>
</feature>
<comment type="catalytic activity">
    <reaction evidence="4">
        <text>S-methyl-5'-thioadenosine + phosphate = 5-(methylsulfanyl)-alpha-D-ribose 1-phosphate + adenine</text>
        <dbReference type="Rhea" id="RHEA:11852"/>
        <dbReference type="ChEBI" id="CHEBI:16708"/>
        <dbReference type="ChEBI" id="CHEBI:17509"/>
        <dbReference type="ChEBI" id="CHEBI:43474"/>
        <dbReference type="ChEBI" id="CHEBI:58533"/>
        <dbReference type="EC" id="2.4.2.28"/>
    </reaction>
</comment>
<feature type="binding site" evidence="4">
    <location>
        <begin position="222"/>
        <end position="224"/>
    </location>
    <ligand>
        <name>substrate</name>
    </ligand>
</feature>
<comment type="function">
    <text evidence="4">Catalyzes the reversible phosphorylation of S-methyl-5'-thioadenosine (MTA) to adenine and 5-methylthioribose-1-phosphate. Involved in the breakdown of MTA, a major by-product of polyamine biosynthesis. Responsible for the first step in the methionine salvage pathway after MTA has been generated from S-adenosylmethionine. Has broad substrate specificity with 6-aminopurine nucleosides as preferred substrates.</text>
</comment>
<name>G4TE93_SERID</name>
<evidence type="ECO:0000259" key="5">
    <source>
        <dbReference type="Pfam" id="PF01048"/>
    </source>
</evidence>
<dbReference type="UniPathway" id="UPA00904">
    <property type="reaction ID" value="UER00873"/>
</dbReference>
<reference evidence="6" key="2">
    <citation type="submission" date="2011-05" db="EMBL/GenBank/DDBJ databases">
        <authorList>
            <person name="MIPS"/>
        </authorList>
    </citation>
    <scope>NUCLEOTIDE SEQUENCE</scope>
    <source>
        <strain evidence="6">DSM 11827</strain>
    </source>
</reference>
<dbReference type="EC" id="2.4.2.28" evidence="4"/>
<dbReference type="GO" id="GO:0005829">
    <property type="term" value="C:cytosol"/>
    <property type="evidence" value="ECO:0007669"/>
    <property type="project" value="TreeGrafter"/>
</dbReference>
<keyword evidence="4" id="KW-0963">Cytoplasm</keyword>
<feature type="binding site" evidence="4">
    <location>
        <position position="17"/>
    </location>
    <ligand>
        <name>phosphate</name>
        <dbReference type="ChEBI" id="CHEBI:43474"/>
    </ligand>
</feature>
<proteinExistence type="inferred from homology"/>
<dbReference type="eggNOG" id="KOG3985">
    <property type="taxonomic scope" value="Eukaryota"/>
</dbReference>
<dbReference type="OMA" id="ADPFCPE"/>
<feature type="domain" description="Nucleoside phosphorylase" evidence="5">
    <location>
        <begin position="11"/>
        <end position="253"/>
    </location>
</feature>
<dbReference type="GO" id="GO:0019509">
    <property type="term" value="P:L-methionine salvage from methylthioadenosine"/>
    <property type="evidence" value="ECO:0007669"/>
    <property type="project" value="UniProtKB-UniRule"/>
</dbReference>
<evidence type="ECO:0000313" key="7">
    <source>
        <dbReference type="Proteomes" id="UP000007148"/>
    </source>
</evidence>
<dbReference type="GO" id="GO:0017061">
    <property type="term" value="F:S-methyl-5-thioadenosine phosphorylase activity"/>
    <property type="evidence" value="ECO:0007669"/>
    <property type="project" value="UniProtKB-UniRule"/>
</dbReference>
<dbReference type="STRING" id="1109443.G4TE93"/>
<dbReference type="AlphaFoldDB" id="G4TE93"/>
<dbReference type="FunFam" id="3.40.50.1580:FF:000008">
    <property type="entry name" value="S-methyl-5'-thioadenosine phosphorylase"/>
    <property type="match status" value="1"/>
</dbReference>
<keyword evidence="2 4" id="KW-0808">Transferase</keyword>
<dbReference type="PANTHER" id="PTHR42679:SF2">
    <property type="entry name" value="S-METHYL-5'-THIOADENOSINE PHOSPHORYLASE"/>
    <property type="match status" value="1"/>
</dbReference>
<dbReference type="GO" id="GO:0005634">
    <property type="term" value="C:nucleus"/>
    <property type="evidence" value="ECO:0007669"/>
    <property type="project" value="UniProtKB-SubCell"/>
</dbReference>
<dbReference type="FunCoup" id="G4TE93">
    <property type="interactions" value="320"/>
</dbReference>
<dbReference type="EMBL" id="CAFZ01000059">
    <property type="protein sequence ID" value="CCA69625.1"/>
    <property type="molecule type" value="Genomic_DNA"/>
</dbReference>
<protein>
    <recommendedName>
        <fullName evidence="4">S-methyl-5'-thioadenosine phosphorylase</fullName>
        <ecNumber evidence="4">2.4.2.28</ecNumber>
    </recommendedName>
    <alternativeName>
        <fullName evidence="4">5'-methylthioadenosine phosphorylase</fullName>
        <shortName evidence="4">MTA phosphorylase</shortName>
        <shortName evidence="4">MTAP</shortName>
        <shortName evidence="4">MTAPase</shortName>
    </alternativeName>
</protein>
<evidence type="ECO:0000256" key="3">
    <source>
        <dbReference type="ARBA" id="ARBA00022726"/>
    </source>
</evidence>
<accession>G4TE93</accession>
<evidence type="ECO:0000256" key="2">
    <source>
        <dbReference type="ARBA" id="ARBA00022679"/>
    </source>
</evidence>
<dbReference type="Pfam" id="PF01048">
    <property type="entry name" value="PNP_UDP_1"/>
    <property type="match status" value="1"/>
</dbReference>
<organism evidence="6 7">
    <name type="scientific">Serendipita indica (strain DSM 11827)</name>
    <name type="common">Root endophyte fungus</name>
    <name type="synonym">Piriformospora indica</name>
    <dbReference type="NCBI Taxonomy" id="1109443"/>
    <lineage>
        <taxon>Eukaryota</taxon>
        <taxon>Fungi</taxon>
        <taxon>Dikarya</taxon>
        <taxon>Basidiomycota</taxon>
        <taxon>Agaricomycotina</taxon>
        <taxon>Agaricomycetes</taxon>
        <taxon>Sebacinales</taxon>
        <taxon>Serendipitaceae</taxon>
        <taxon>Serendipita</taxon>
    </lineage>
</organism>
<dbReference type="InParanoid" id="G4TE93"/>
<comment type="subcellular location">
    <subcellularLocation>
        <location evidence="4">Cytoplasm</location>
    </subcellularLocation>
    <subcellularLocation>
        <location evidence="4">Nucleus</location>
    </subcellularLocation>
</comment>
<dbReference type="InterPro" id="IPR010044">
    <property type="entry name" value="MTAP"/>
</dbReference>
<comment type="pathway">
    <text evidence="4">Amino-acid biosynthesis; L-methionine biosynthesis via salvage pathway; S-methyl-5-thio-alpha-D-ribose 1-phosphate from S-methyl-5'-thioadenosine (phosphorylase route): step 1/1.</text>
</comment>
<comment type="subunit">
    <text evidence="4">Homotrimer.</text>
</comment>
<dbReference type="GO" id="GO:0006166">
    <property type="term" value="P:purine ribonucleoside salvage"/>
    <property type="evidence" value="ECO:0007669"/>
    <property type="project" value="UniProtKB-KW"/>
</dbReference>
<keyword evidence="4" id="KW-0539">Nucleus</keyword>
<evidence type="ECO:0000313" key="6">
    <source>
        <dbReference type="EMBL" id="CCA69625.1"/>
    </source>
</evidence>
<comment type="caution">
    <text evidence="6">The sequence shown here is derived from an EMBL/GenBank/DDBJ whole genome shotgun (WGS) entry which is preliminary data.</text>
</comment>
<dbReference type="HOGENOM" id="CLU_054456_0_1_1"/>
<gene>
    <name evidence="6" type="ORF">PIIN_03564</name>
</gene>
<evidence type="ECO:0000256" key="1">
    <source>
        <dbReference type="ARBA" id="ARBA00022676"/>
    </source>
</evidence>
<dbReference type="SUPFAM" id="SSF53167">
    <property type="entry name" value="Purine and uridine phosphorylases"/>
    <property type="match status" value="1"/>
</dbReference>
<keyword evidence="1 4" id="KW-0328">Glycosyltransferase</keyword>
<keyword evidence="3 4" id="KW-0660">Purine salvage</keyword>
<sequence>MSEETASSVVIGIIGGSGLYHMDQLTFVREVNPMTPWGHPSSPITISQLPTGEQIAFIARHGKHHTHSPSAVPYAANIAALKHLGVKAILAFSAVGSLREEIRPGDFVIPDQIIDRTKGIRQASFFEGTNIVAHATFGDPFSKTFSAFLVPLVQNVLKESEGVQLHTGKCVVVMEGSLFSTRAESKMYRILGGDIINMSTLPEAKLAREAEISYALIATATDYDAWRESEEVVTVSEVLKTLHTNAETSRQVLCYPSGLGVNMPNSKVAQAVIAELHAAITSNQLTSEIEGSMEYSIVTQPAHQTASDREKLRYILPYFS</sequence>
<dbReference type="HAMAP" id="MF_01963">
    <property type="entry name" value="MTAP"/>
    <property type="match status" value="1"/>
</dbReference>
<dbReference type="Gene3D" id="3.40.50.1580">
    <property type="entry name" value="Nucleoside phosphorylase domain"/>
    <property type="match status" value="1"/>
</dbReference>
<keyword evidence="7" id="KW-1185">Reference proteome</keyword>
<feature type="site" description="Important for substrate specificity" evidence="4">
    <location>
        <position position="180"/>
    </location>
</feature>
<evidence type="ECO:0000256" key="4">
    <source>
        <dbReference type="HAMAP-Rule" id="MF_03155"/>
    </source>
</evidence>
<dbReference type="PANTHER" id="PTHR42679">
    <property type="entry name" value="S-METHYL-5'-THIOADENOSINE PHOSPHORYLASE"/>
    <property type="match status" value="1"/>
</dbReference>
<feature type="binding site" evidence="4">
    <location>
        <begin position="93"/>
        <end position="94"/>
    </location>
    <ligand>
        <name>phosphate</name>
        <dbReference type="ChEBI" id="CHEBI:43474"/>
    </ligand>
</feature>
<dbReference type="Proteomes" id="UP000007148">
    <property type="component" value="Unassembled WGS sequence"/>
</dbReference>
<feature type="binding site" evidence="4">
    <location>
        <position position="198"/>
    </location>
    <ligand>
        <name>substrate</name>
    </ligand>
</feature>
<comment type="similarity">
    <text evidence="4">Belongs to the PNP/MTAP phosphorylase family. MTAP subfamily.</text>
</comment>
<dbReference type="InterPro" id="IPR035994">
    <property type="entry name" value="Nucleoside_phosphorylase_sf"/>
</dbReference>